<dbReference type="PROSITE" id="PS51233">
    <property type="entry name" value="VWFD"/>
    <property type="match status" value="1"/>
</dbReference>
<proteinExistence type="predicted"/>
<dbReference type="Gene3D" id="2.10.70.10">
    <property type="entry name" value="Complement Module, domain 1"/>
    <property type="match status" value="3"/>
</dbReference>
<keyword evidence="3" id="KW-0732">Signal</keyword>
<dbReference type="SUPFAM" id="SSF49899">
    <property type="entry name" value="Concanavalin A-like lectins/glucanases"/>
    <property type="match status" value="1"/>
</dbReference>
<dbReference type="Proteomes" id="UP000826234">
    <property type="component" value="Unassembled WGS sequence"/>
</dbReference>
<keyword evidence="2" id="KW-0964">Secreted</keyword>
<evidence type="ECO:0000256" key="3">
    <source>
        <dbReference type="ARBA" id="ARBA00022729"/>
    </source>
</evidence>
<gene>
    <name evidence="7" type="ORF">JD844_029085</name>
</gene>
<comment type="caution">
    <text evidence="7">The sequence shown here is derived from an EMBL/GenBank/DDBJ whole genome shotgun (WGS) entry which is preliminary data.</text>
</comment>
<evidence type="ECO:0000313" key="7">
    <source>
        <dbReference type="EMBL" id="KAH0617225.1"/>
    </source>
</evidence>
<dbReference type="Gene3D" id="6.20.200.20">
    <property type="match status" value="7"/>
</dbReference>
<dbReference type="Gene3D" id="2.60.120.200">
    <property type="match status" value="1"/>
</dbReference>
<accession>A0ABQ7SIS1</accession>
<evidence type="ECO:0000259" key="5">
    <source>
        <dbReference type="PROSITE" id="PS50184"/>
    </source>
</evidence>
<name>A0ABQ7SIS1_PHRPL</name>
<feature type="domain" description="VWFC" evidence="5">
    <location>
        <begin position="460"/>
        <end position="517"/>
    </location>
</feature>
<dbReference type="InterPro" id="IPR013320">
    <property type="entry name" value="ConA-like_dom_sf"/>
</dbReference>
<dbReference type="SUPFAM" id="SSF57603">
    <property type="entry name" value="FnI-like domain"/>
    <property type="match status" value="10"/>
</dbReference>
<dbReference type="Pfam" id="PF00093">
    <property type="entry name" value="VWC"/>
    <property type="match status" value="4"/>
</dbReference>
<reference evidence="7 8" key="1">
    <citation type="journal article" date="2022" name="Gigascience">
        <title>A chromosome-level genome assembly and annotation of the desert horned lizard, Phrynosoma platyrhinos, provides insight into chromosomal rearrangements among reptiles.</title>
        <authorList>
            <person name="Koochekian N."/>
            <person name="Ascanio A."/>
            <person name="Farleigh K."/>
            <person name="Card D.C."/>
            <person name="Schield D.R."/>
            <person name="Castoe T.A."/>
            <person name="Jezkova T."/>
        </authorList>
    </citation>
    <scope>NUCLEOTIDE SEQUENCE [LARGE SCALE GENOMIC DNA]</scope>
    <source>
        <strain evidence="7">NK-2021</strain>
    </source>
</reference>
<feature type="domain" description="VWFC" evidence="5">
    <location>
        <begin position="749"/>
        <end position="808"/>
    </location>
</feature>
<dbReference type="Pfam" id="PF00094">
    <property type="entry name" value="VWD"/>
    <property type="match status" value="1"/>
</dbReference>
<evidence type="ECO:0000256" key="2">
    <source>
        <dbReference type="ARBA" id="ARBA00022525"/>
    </source>
</evidence>
<feature type="domain" description="VWFC" evidence="5">
    <location>
        <begin position="931"/>
        <end position="991"/>
    </location>
</feature>
<comment type="subcellular location">
    <subcellularLocation>
        <location evidence="1">Secreted</location>
    </subcellularLocation>
</comment>
<dbReference type="InterPro" id="IPR001846">
    <property type="entry name" value="VWF_type-D"/>
</dbReference>
<evidence type="ECO:0000313" key="8">
    <source>
        <dbReference type="Proteomes" id="UP000826234"/>
    </source>
</evidence>
<evidence type="ECO:0000259" key="6">
    <source>
        <dbReference type="PROSITE" id="PS51233"/>
    </source>
</evidence>
<feature type="domain" description="VWFC" evidence="5">
    <location>
        <begin position="810"/>
        <end position="865"/>
    </location>
</feature>
<dbReference type="PROSITE" id="PS50184">
    <property type="entry name" value="VWFC_2"/>
    <property type="match status" value="9"/>
</dbReference>
<dbReference type="PANTHER" id="PTHR46698">
    <property type="entry name" value="CROSSVEINLESS 2"/>
    <property type="match status" value="1"/>
</dbReference>
<dbReference type="PROSITE" id="PS01208">
    <property type="entry name" value="VWFC_1"/>
    <property type="match status" value="5"/>
</dbReference>
<dbReference type="InterPro" id="IPR001007">
    <property type="entry name" value="VWF_dom"/>
</dbReference>
<feature type="domain" description="VWFC" evidence="5">
    <location>
        <begin position="689"/>
        <end position="748"/>
    </location>
</feature>
<protein>
    <recommendedName>
        <fullName evidence="9">Kielin/chordin-like protein</fullName>
    </recommendedName>
</protein>
<feature type="domain" description="VWFC" evidence="5">
    <location>
        <begin position="631"/>
        <end position="689"/>
    </location>
</feature>
<sequence length="1033" mass="113041">MKTKAITLMRNTKQKMGAAITLAKGPDPGVPTWKFRQRVPHLTLPWDYSVYLLSTVQGALGFHFVARQSRGSEGTLISLVSPAALKRDGRPLLQLVSNTQADELRLEYRAVHNMEPARLVFPTSNPFSHSRWVRLALNLEPPRISLFVDCREPFVFEKGGGEDVLSLILPLDLQITFASILGDKTSKFLGLDIRCREQTQLGQMFPIVAGWDPLALDWIQVTFWDLGCLATPETAQKKRRRRGGNRKPDLLPMSYTIPAERYRDLPEEHLPELDSPPHFEPLALTDIRHYQREPSESDFPPPGSSLRPDPTSPEERIRRLEELVHGLGTMLDMVKEQNSDLLVRVKSLEDCECRPLLCFWEGQRYEDGASWEKDPCTTCTCIRGKTECSLRHDRPRCLGAWSGATPSSALRSAVPRLFPNLGTVALSAQGGKVFCQMEDCAPAPCRHPAIPQGKCCPECRACLYDGRLLADGQSYLDGVCTRCVCQAGTVQCQTTKCSELSCRERYTPSGECCPICRPVCELDGRSLEPGQEVTSADGCQRCSCSVIPSGGEMAGSSLCERCACKDGNVVCAKVPCPKLECAATEEVPGQCCHRCQVCEFEGHLHPNGETFTPSGERPCLQCTCAVSSVASDCTHENRVVPDGEEIHNPLNPCQACVCAGGELRCKERPCPGASCAHPLPGSCCQNNCNGCSFQGHEYKDGETFVSPNKPCEECRCLGGTVTCLPLPCPPISCKNPITPPGQCCPKCTGTCRYHGRLYKSGEAFSSPQDACHTCTCQSGETSCEAVPCEETLCSHPAPGPGQCCPLCHDCLFEGERYAHGEAFKPESCLQCTCQDGNVRCEMIQCPPTLCSHPVTEPGVCCPRCKDCIYDGRVYSPGESFQPGKDPCEVCTCELGHIECHIQECLPIVCQDGLVKVQVPGQCCAECQDPGASCSHQGQTFQSHEHWQVDECTTCTCLSGEVHCRSERCPPTACASDETPALIPGMCCPHCVSRPATCVAFGDPHYRTFDGRMVHFQGSCTYVMAQDCDGGDFR</sequence>
<dbReference type="InterPro" id="IPR052424">
    <property type="entry name" value="Kielin_Chordin-BMP_Reg"/>
</dbReference>
<evidence type="ECO:0000256" key="4">
    <source>
        <dbReference type="SAM" id="MobiDB-lite"/>
    </source>
</evidence>
<dbReference type="PANTHER" id="PTHR46698:SF6">
    <property type="entry name" value="KIELIN_CHORDIN-LIKE PROTEIN"/>
    <property type="match status" value="1"/>
</dbReference>
<organism evidence="7 8">
    <name type="scientific">Phrynosoma platyrhinos</name>
    <name type="common">Desert horned lizard</name>
    <dbReference type="NCBI Taxonomy" id="52577"/>
    <lineage>
        <taxon>Eukaryota</taxon>
        <taxon>Metazoa</taxon>
        <taxon>Chordata</taxon>
        <taxon>Craniata</taxon>
        <taxon>Vertebrata</taxon>
        <taxon>Euteleostomi</taxon>
        <taxon>Lepidosauria</taxon>
        <taxon>Squamata</taxon>
        <taxon>Bifurcata</taxon>
        <taxon>Unidentata</taxon>
        <taxon>Episquamata</taxon>
        <taxon>Toxicofera</taxon>
        <taxon>Iguania</taxon>
        <taxon>Phrynosomatidae</taxon>
        <taxon>Phrynosomatinae</taxon>
        <taxon>Phrynosoma</taxon>
    </lineage>
</organism>
<feature type="domain" description="VWFD" evidence="6">
    <location>
        <begin position="995"/>
        <end position="1033"/>
    </location>
</feature>
<feature type="domain" description="VWFC" evidence="5">
    <location>
        <begin position="865"/>
        <end position="927"/>
    </location>
</feature>
<dbReference type="Pfam" id="PF23334">
    <property type="entry name" value="VWC2L_2nd"/>
    <property type="match status" value="2"/>
</dbReference>
<dbReference type="SMART" id="SM00214">
    <property type="entry name" value="VWC"/>
    <property type="match status" value="9"/>
</dbReference>
<keyword evidence="8" id="KW-1185">Reference proteome</keyword>
<feature type="region of interest" description="Disordered" evidence="4">
    <location>
        <begin position="292"/>
        <end position="314"/>
    </location>
</feature>
<dbReference type="EMBL" id="JAIPUX010005290">
    <property type="protein sequence ID" value="KAH0617225.1"/>
    <property type="molecule type" value="Genomic_DNA"/>
</dbReference>
<evidence type="ECO:0008006" key="9">
    <source>
        <dbReference type="Google" id="ProtNLM"/>
    </source>
</evidence>
<evidence type="ECO:0000256" key="1">
    <source>
        <dbReference type="ARBA" id="ARBA00004613"/>
    </source>
</evidence>
<feature type="domain" description="VWFC" evidence="5">
    <location>
        <begin position="518"/>
        <end position="596"/>
    </location>
</feature>
<dbReference type="SMART" id="SM00215">
    <property type="entry name" value="VWC_out"/>
    <property type="match status" value="7"/>
</dbReference>
<feature type="domain" description="VWFC" evidence="5">
    <location>
        <begin position="356"/>
        <end position="460"/>
    </location>
</feature>